<reference evidence="1 2" key="1">
    <citation type="journal article" date="2014" name="BMC Genomics">
        <title>Genome sequencing of four Aureobasidium pullulans varieties: biotechnological potential, stress tolerance, and description of new species.</title>
        <authorList>
            <person name="Gostin Ar C."/>
            <person name="Ohm R.A."/>
            <person name="Kogej T."/>
            <person name="Sonjak S."/>
            <person name="Turk M."/>
            <person name="Zajc J."/>
            <person name="Zalar P."/>
            <person name="Grube M."/>
            <person name="Sun H."/>
            <person name="Han J."/>
            <person name="Sharma A."/>
            <person name="Chiniquy J."/>
            <person name="Ngan C.Y."/>
            <person name="Lipzen A."/>
            <person name="Barry K."/>
            <person name="Grigoriev I.V."/>
            <person name="Gunde-Cimerman N."/>
        </authorList>
    </citation>
    <scope>NUCLEOTIDE SEQUENCE [LARGE SCALE GENOMIC DNA]</scope>
    <source>
        <strain evidence="1 2">EXF-2481</strain>
    </source>
</reference>
<dbReference type="Proteomes" id="UP000030641">
    <property type="component" value="Unassembled WGS sequence"/>
</dbReference>
<dbReference type="HOGENOM" id="CLU_1454117_0_0_1"/>
<evidence type="ECO:0000313" key="2">
    <source>
        <dbReference type="Proteomes" id="UP000030641"/>
    </source>
</evidence>
<dbReference type="GeneID" id="25362049"/>
<dbReference type="RefSeq" id="XP_013348924.1">
    <property type="nucleotide sequence ID" value="XM_013493470.1"/>
</dbReference>
<keyword evidence="2" id="KW-1185">Reference proteome</keyword>
<dbReference type="AlphaFoldDB" id="A0A074Z242"/>
<dbReference type="InParanoid" id="A0A074Z242"/>
<accession>A0A074Z242</accession>
<dbReference type="EMBL" id="KL584749">
    <property type="protein sequence ID" value="KER00418.1"/>
    <property type="molecule type" value="Genomic_DNA"/>
</dbReference>
<gene>
    <name evidence="1" type="ORF">AUEXF2481DRAFT_135977</name>
</gene>
<protein>
    <submittedName>
        <fullName evidence="1">Uncharacterized protein</fullName>
    </submittedName>
</protein>
<sequence>MQCEIVYCFQQPQGKKEPCRFGRNKRGLGKDKCREWSRLRNRLEGRVGETTSETETGCQFPKDCKKEITRAKEHVLWVERSSDRRRMDSLGASQGSGSVEQSRRLDWAGVGGRSSTVRAKFGPLQSSFWAGAPTTNCPPAACLLNSANFCYHGLKLTHAITLHHLTSCRVCTHVTTPYLTSLYASP</sequence>
<proteinExistence type="predicted"/>
<organism evidence="1 2">
    <name type="scientific">Aureobasidium subglaciale (strain EXF-2481)</name>
    <name type="common">Aureobasidium pullulans var. subglaciale</name>
    <dbReference type="NCBI Taxonomy" id="1043005"/>
    <lineage>
        <taxon>Eukaryota</taxon>
        <taxon>Fungi</taxon>
        <taxon>Dikarya</taxon>
        <taxon>Ascomycota</taxon>
        <taxon>Pezizomycotina</taxon>
        <taxon>Dothideomycetes</taxon>
        <taxon>Dothideomycetidae</taxon>
        <taxon>Dothideales</taxon>
        <taxon>Saccotheciaceae</taxon>
        <taxon>Aureobasidium</taxon>
    </lineage>
</organism>
<name>A0A074Z242_AURSE</name>
<evidence type="ECO:0000313" key="1">
    <source>
        <dbReference type="EMBL" id="KER00418.1"/>
    </source>
</evidence>